<name>Q72AB7_NITV2</name>
<reference evidence="1 2" key="1">
    <citation type="journal article" date="2004" name="Nat. Biotechnol.">
        <title>The genome sequence of the anaerobic, sulfate-reducing bacterium Desulfovibrio vulgaris Hildenborough.</title>
        <authorList>
            <person name="Heidelberg J.F."/>
            <person name="Seshadri R."/>
            <person name="Haveman S.A."/>
            <person name="Hemme C.L."/>
            <person name="Paulsen I.T."/>
            <person name="Kolonay J.F."/>
            <person name="Eisen J.A."/>
            <person name="Ward N."/>
            <person name="Methe B."/>
            <person name="Brinkac L.M."/>
            <person name="Daugherty S.C."/>
            <person name="Deboy R.T."/>
            <person name="Dodson R.J."/>
            <person name="Durkin A.S."/>
            <person name="Madupu R."/>
            <person name="Nelson W.C."/>
            <person name="Sullivan S.A."/>
            <person name="Fouts D."/>
            <person name="Haft D.H."/>
            <person name="Selengut J."/>
            <person name="Peterson J.D."/>
            <person name="Davidsen T.M."/>
            <person name="Zafar N."/>
            <person name="Zhou L."/>
            <person name="Radune D."/>
            <person name="Dimitrov G."/>
            <person name="Hance M."/>
            <person name="Tran K."/>
            <person name="Khouri H."/>
            <person name="Gill J."/>
            <person name="Utterback T.R."/>
            <person name="Feldblyum T.V."/>
            <person name="Wall J.D."/>
            <person name="Voordouw G."/>
            <person name="Fraser C.M."/>
        </authorList>
    </citation>
    <scope>NUCLEOTIDE SEQUENCE [LARGE SCALE GENOMIC DNA]</scope>
    <source>
        <strain evidence="2">ATCC 29579 / DSM 644 / NCIMB 8303 / VKM B-1760 / Hildenborough</strain>
    </source>
</reference>
<dbReference type="PaxDb" id="882-DVU_2080"/>
<dbReference type="HOGENOM" id="CLU_2478351_0_0_7"/>
<evidence type="ECO:0000313" key="1">
    <source>
        <dbReference type="EMBL" id="AAS96553.1"/>
    </source>
</evidence>
<organism evidence="1 2">
    <name type="scientific">Nitratidesulfovibrio vulgaris (strain ATCC 29579 / DSM 644 / CCUG 34227 / NCIMB 8303 / VKM B-1760 / Hildenborough)</name>
    <name type="common">Desulfovibrio vulgaris</name>
    <dbReference type="NCBI Taxonomy" id="882"/>
    <lineage>
        <taxon>Bacteria</taxon>
        <taxon>Pseudomonadati</taxon>
        <taxon>Thermodesulfobacteriota</taxon>
        <taxon>Desulfovibrionia</taxon>
        <taxon>Desulfovibrionales</taxon>
        <taxon>Desulfovibrionaceae</taxon>
        <taxon>Nitratidesulfovibrio</taxon>
    </lineage>
</organism>
<gene>
    <name evidence="1" type="ordered locus">DVU_2080</name>
</gene>
<dbReference type="EnsemblBacteria" id="AAS96553">
    <property type="protein sequence ID" value="AAS96553"/>
    <property type="gene ID" value="DVU_2080"/>
</dbReference>
<dbReference type="AlphaFoldDB" id="Q72AB7"/>
<protein>
    <submittedName>
        <fullName evidence="1">Uncharacterized protein</fullName>
    </submittedName>
</protein>
<dbReference type="Proteomes" id="UP000002194">
    <property type="component" value="Chromosome"/>
</dbReference>
<accession>Q72AB7</accession>
<keyword evidence="2" id="KW-1185">Reference proteome</keyword>
<proteinExistence type="predicted"/>
<dbReference type="EMBL" id="AE017285">
    <property type="protein sequence ID" value="AAS96553.1"/>
    <property type="molecule type" value="Genomic_DNA"/>
</dbReference>
<sequence>MCVPILCNTLPIPHRTPGGVMATSSWRLPKGQGMWRLPDETGKGRMRGLEFGQYGIFVADTLHRPYREIGSEGEYADVEYAERKKQV</sequence>
<evidence type="ECO:0000313" key="2">
    <source>
        <dbReference type="Proteomes" id="UP000002194"/>
    </source>
</evidence>
<dbReference type="KEGG" id="dvu:DVU_2080"/>